<reference evidence="2" key="1">
    <citation type="journal article" date="2019" name="Int. J. Syst. Evol. Microbiol.">
        <title>The Global Catalogue of Microorganisms (GCM) 10K type strain sequencing project: providing services to taxonomists for standard genome sequencing and annotation.</title>
        <authorList>
            <consortium name="The Broad Institute Genomics Platform"/>
            <consortium name="The Broad Institute Genome Sequencing Center for Infectious Disease"/>
            <person name="Wu L."/>
            <person name="Ma J."/>
        </authorList>
    </citation>
    <scope>NUCLEOTIDE SEQUENCE [LARGE SCALE GENOMIC DNA]</scope>
    <source>
        <strain evidence="2">KCTC 33842</strain>
    </source>
</reference>
<evidence type="ECO:0000313" key="2">
    <source>
        <dbReference type="Proteomes" id="UP001597475"/>
    </source>
</evidence>
<proteinExistence type="predicted"/>
<gene>
    <name evidence="1" type="ORF">ACFSR9_12025</name>
</gene>
<keyword evidence="2" id="KW-1185">Reference proteome</keyword>
<dbReference type="Proteomes" id="UP001597475">
    <property type="component" value="Unassembled WGS sequence"/>
</dbReference>
<dbReference type="EMBL" id="JBHUMK010000052">
    <property type="protein sequence ID" value="MFD2610160.1"/>
    <property type="molecule type" value="Genomic_DNA"/>
</dbReference>
<comment type="caution">
    <text evidence="1">The sequence shown here is derived from an EMBL/GenBank/DDBJ whole genome shotgun (WGS) entry which is preliminary data.</text>
</comment>
<evidence type="ECO:0000313" key="1">
    <source>
        <dbReference type="EMBL" id="MFD2610160.1"/>
    </source>
</evidence>
<organism evidence="1 2">
    <name type="scientific">Deinococcus taklimakanensis</name>
    <dbReference type="NCBI Taxonomy" id="536443"/>
    <lineage>
        <taxon>Bacteria</taxon>
        <taxon>Thermotogati</taxon>
        <taxon>Deinococcota</taxon>
        <taxon>Deinococci</taxon>
        <taxon>Deinococcales</taxon>
        <taxon>Deinococcaceae</taxon>
        <taxon>Deinococcus</taxon>
    </lineage>
</organism>
<sequence length="132" mass="14890">MAVKVTLNFQALDRKADRAARGTTEAIGRQTQDLMQARMWGWPGLTERRNGALAGTRRDLVDTGALLRSQSDPQRAAAGHYRLSWNAEYAAAVFLGAVFRKRRYSMPARNAPLMAVRRLNIPQVFAQEYRRA</sequence>
<name>A0ABW5P6R7_9DEIO</name>
<protein>
    <submittedName>
        <fullName evidence="1">Uncharacterized protein</fullName>
    </submittedName>
</protein>
<accession>A0ABW5P6R7</accession>
<dbReference type="RefSeq" id="WP_386846117.1">
    <property type="nucleotide sequence ID" value="NZ_JBHUMK010000052.1"/>
</dbReference>